<organism evidence="4 5">
    <name type="scientific">Laccaria amethystina LaAM-08-1</name>
    <dbReference type="NCBI Taxonomy" id="1095629"/>
    <lineage>
        <taxon>Eukaryota</taxon>
        <taxon>Fungi</taxon>
        <taxon>Dikarya</taxon>
        <taxon>Basidiomycota</taxon>
        <taxon>Agaricomycotina</taxon>
        <taxon>Agaricomycetes</taxon>
        <taxon>Agaricomycetidae</taxon>
        <taxon>Agaricales</taxon>
        <taxon>Agaricineae</taxon>
        <taxon>Hydnangiaceae</taxon>
        <taxon>Laccaria</taxon>
    </lineage>
</organism>
<keyword evidence="1" id="KW-0863">Zinc-finger</keyword>
<feature type="region of interest" description="Disordered" evidence="2">
    <location>
        <begin position="38"/>
        <end position="64"/>
    </location>
</feature>
<keyword evidence="1" id="KW-0862">Zinc</keyword>
<reference evidence="4 5" key="1">
    <citation type="submission" date="2014-04" db="EMBL/GenBank/DDBJ databases">
        <authorList>
            <consortium name="DOE Joint Genome Institute"/>
            <person name="Kuo A."/>
            <person name="Kohler A."/>
            <person name="Nagy L.G."/>
            <person name="Floudas D."/>
            <person name="Copeland A."/>
            <person name="Barry K.W."/>
            <person name="Cichocki N."/>
            <person name="Veneault-Fourrey C."/>
            <person name="LaButti K."/>
            <person name="Lindquist E.A."/>
            <person name="Lipzen A."/>
            <person name="Lundell T."/>
            <person name="Morin E."/>
            <person name="Murat C."/>
            <person name="Sun H."/>
            <person name="Tunlid A."/>
            <person name="Henrissat B."/>
            <person name="Grigoriev I.V."/>
            <person name="Hibbett D.S."/>
            <person name="Martin F."/>
            <person name="Nordberg H.P."/>
            <person name="Cantor M.N."/>
            <person name="Hua S.X."/>
        </authorList>
    </citation>
    <scope>NUCLEOTIDE SEQUENCE [LARGE SCALE GENOMIC DNA]</scope>
    <source>
        <strain evidence="4 5">LaAM-08-1</strain>
    </source>
</reference>
<evidence type="ECO:0000256" key="2">
    <source>
        <dbReference type="SAM" id="MobiDB-lite"/>
    </source>
</evidence>
<evidence type="ECO:0000259" key="3">
    <source>
        <dbReference type="PROSITE" id="PS50157"/>
    </source>
</evidence>
<feature type="non-terminal residue" evidence="4">
    <location>
        <position position="64"/>
    </location>
</feature>
<reference evidence="5" key="2">
    <citation type="submission" date="2015-01" db="EMBL/GenBank/DDBJ databases">
        <title>Evolutionary Origins and Diversification of the Mycorrhizal Mutualists.</title>
        <authorList>
            <consortium name="DOE Joint Genome Institute"/>
            <consortium name="Mycorrhizal Genomics Consortium"/>
            <person name="Kohler A."/>
            <person name="Kuo A."/>
            <person name="Nagy L.G."/>
            <person name="Floudas D."/>
            <person name="Copeland A."/>
            <person name="Barry K.W."/>
            <person name="Cichocki N."/>
            <person name="Veneault-Fourrey C."/>
            <person name="LaButti K."/>
            <person name="Lindquist E.A."/>
            <person name="Lipzen A."/>
            <person name="Lundell T."/>
            <person name="Morin E."/>
            <person name="Murat C."/>
            <person name="Riley R."/>
            <person name="Ohm R."/>
            <person name="Sun H."/>
            <person name="Tunlid A."/>
            <person name="Henrissat B."/>
            <person name="Grigoriev I.V."/>
            <person name="Hibbett D.S."/>
            <person name="Martin F."/>
        </authorList>
    </citation>
    <scope>NUCLEOTIDE SEQUENCE [LARGE SCALE GENOMIC DNA]</scope>
    <source>
        <strain evidence="5">LaAM-08-1</strain>
    </source>
</reference>
<evidence type="ECO:0000256" key="1">
    <source>
        <dbReference type="PROSITE-ProRule" id="PRU00042"/>
    </source>
</evidence>
<evidence type="ECO:0000313" key="5">
    <source>
        <dbReference type="Proteomes" id="UP000054477"/>
    </source>
</evidence>
<keyword evidence="1" id="KW-0479">Metal-binding</keyword>
<proteinExistence type="predicted"/>
<dbReference type="GO" id="GO:0008270">
    <property type="term" value="F:zinc ion binding"/>
    <property type="evidence" value="ECO:0007669"/>
    <property type="project" value="UniProtKB-KW"/>
</dbReference>
<gene>
    <name evidence="4" type="ORF">K443DRAFT_71746</name>
</gene>
<evidence type="ECO:0000313" key="4">
    <source>
        <dbReference type="EMBL" id="KIJ89512.1"/>
    </source>
</evidence>
<name>A0A0C9WYM7_9AGAR</name>
<dbReference type="EMBL" id="KN839652">
    <property type="protein sequence ID" value="KIJ89512.1"/>
    <property type="molecule type" value="Genomic_DNA"/>
</dbReference>
<dbReference type="AlphaFoldDB" id="A0A0C9WYM7"/>
<dbReference type="PROSITE" id="PS50157">
    <property type="entry name" value="ZINC_FINGER_C2H2_2"/>
    <property type="match status" value="1"/>
</dbReference>
<dbReference type="HOGENOM" id="CLU_2873843_0_0_1"/>
<keyword evidence="5" id="KW-1185">Reference proteome</keyword>
<feature type="domain" description="C2H2-type" evidence="3">
    <location>
        <begin position="5"/>
        <end position="32"/>
    </location>
</feature>
<accession>A0A0C9WYM7</accession>
<sequence length="64" mass="7073">MPALLKCPACPQKFNDNHGLSVHQRSCTAYKALSTKSAGAKRKLKPKNDENSKLQKMATDLTEE</sequence>
<dbReference type="InterPro" id="IPR013087">
    <property type="entry name" value="Znf_C2H2_type"/>
</dbReference>
<protein>
    <recommendedName>
        <fullName evidence="3">C2H2-type domain-containing protein</fullName>
    </recommendedName>
</protein>
<dbReference type="Proteomes" id="UP000054477">
    <property type="component" value="Unassembled WGS sequence"/>
</dbReference>